<dbReference type="Pfam" id="PF12584">
    <property type="entry name" value="TRAPPC10"/>
    <property type="match status" value="1"/>
</dbReference>
<dbReference type="Pfam" id="PF24967">
    <property type="entry name" value="NTS_TR130"/>
    <property type="match status" value="1"/>
</dbReference>
<evidence type="ECO:0000259" key="1">
    <source>
        <dbReference type="Pfam" id="PF12584"/>
    </source>
</evidence>
<reference evidence="4" key="1">
    <citation type="submission" date="2016-11" db="EMBL/GenBank/DDBJ databases">
        <authorList>
            <person name="Guldener U."/>
        </authorList>
    </citation>
    <scope>NUCLEOTIDE SEQUENCE [LARGE SCALE GENOMIC DNA]</scope>
</reference>
<sequence>MSSIFLKYFDPFNIFDTFQHELEGNFPLRNVHYKTKDDEPISTIDKLNLKFTNDTNLLSSNTFMSILVISCSNINDYRNKIRPVINQWISNNKIDQFSKSYRLYVFLIQTTVEDVNDNKMFNRKNINEKIHNDFPEIKHIIQFPSFFKNLEEKNHLFTSICTKIQKSVLTSLSMKLDVIEGFRSDLLYVYTHKLNLYLKFGLLNQASDILNKIDIEFLQNEPFIKQIDLGTGFQNYNNTIVQFIDNKNIDFDAIFSSSSDESNLNYMDLLKYKMIQSLRLLTLKKQPILHSDIKTLYKVILSDFIYKVKVICCHDCNVDVFIYHFITNFIMEHKLLKMNLNDEVTMPHQNKLEWNDFLGQLAYTKRQTWASIIDKKAILDFKINDLTILNKNGNIDFDLGENYSLQNVLDDYISMTQHVVSYWTEIKPISIDLLASDIGILLNKAGQHEKTVAILHSTFEYYHNVMKWDDLAIQILEVYIDALEKMYSKQDSKNVIIDDELVPVVTVLANAYLNLICLLKDKKSYFFQNQSMRSLNFKQNFWKKFLQLNDNTDLTYQLDKIINFDLTLNTNLKFDHQLNVFYYYVNLEWDWLIDSGIVVKATNVKLKMRNIKNDRIVIFENNEVIVSGKKESLELKCYDIEFGSFELVSLEVFLNNNDTIFLKDFKQGVIVNLIPLYDNQKLNISINPSSEYYENQICLDITYENYEHIINKDVSMEIQVVEGDKVYMKDSYLDVEKLTFKRINPSFNRIALVNKNDDMTATNSIVVSFMITTVTANKLREVRTITKLILNPLAIHHDFILKQNTSYLNLSISSILEPTNIIGTNLIYNGEEIPTSLDSTVKNILLPNNPLSMFKNFFSLNDPMPNTTVEYVVKYKTLRFAIEEYLTSIFFDKYPNLKCYKIIWKDFILSKFQFHINQFIHFKIIKLKVYDEVDFLNYLKKIDNKDCDLNQKFMNILLDVYRILFEGIQVKDSDEVWNLGTLQTIRKKFTFEQMDVQRNLFTIHLKKKFDDVNLKMGECYYFDIIISKNIKIKDDKQHFCVVELNEQTNTWLFSGFNTFKLDGSKEEETFELVLIPIKRGYLKYPNISINANDLPNIENPQSSHFITDFINNNENVIVI</sequence>
<evidence type="ECO:0000259" key="2">
    <source>
        <dbReference type="Pfam" id="PF24967"/>
    </source>
</evidence>
<proteinExistence type="predicted"/>
<feature type="domain" description="Trs130 NTS" evidence="2">
    <location>
        <begin position="297"/>
        <end position="528"/>
    </location>
</feature>
<dbReference type="InterPro" id="IPR022233">
    <property type="entry name" value="TRAPPC10/Trs130_C"/>
</dbReference>
<organism evidence="3 4">
    <name type="scientific">Hanseniaspora guilliermondii</name>
    <dbReference type="NCBI Taxonomy" id="56406"/>
    <lineage>
        <taxon>Eukaryota</taxon>
        <taxon>Fungi</taxon>
        <taxon>Dikarya</taxon>
        <taxon>Ascomycota</taxon>
        <taxon>Saccharomycotina</taxon>
        <taxon>Saccharomycetes</taxon>
        <taxon>Saccharomycodales</taxon>
        <taxon>Saccharomycodaceae</taxon>
        <taxon>Hanseniaspora</taxon>
    </lineage>
</organism>
<evidence type="ECO:0000313" key="3">
    <source>
        <dbReference type="EMBL" id="SGZ40768.1"/>
    </source>
</evidence>
<dbReference type="GO" id="GO:1990071">
    <property type="term" value="C:TRAPPII protein complex"/>
    <property type="evidence" value="ECO:0007669"/>
    <property type="project" value="InterPro"/>
</dbReference>
<protein>
    <recommendedName>
        <fullName evidence="5">Trafficking protein particle complex subunit 11 domain-containing protein</fullName>
    </recommendedName>
</protein>
<accession>A0A1L0B2S3</accession>
<dbReference type="GO" id="GO:0034498">
    <property type="term" value="P:early endosome to Golgi transport"/>
    <property type="evidence" value="ECO:0007669"/>
    <property type="project" value="TreeGrafter"/>
</dbReference>
<keyword evidence="4" id="KW-1185">Reference proteome</keyword>
<evidence type="ECO:0000313" key="4">
    <source>
        <dbReference type="Proteomes" id="UP000183365"/>
    </source>
</evidence>
<dbReference type="PANTHER" id="PTHR13251">
    <property type="entry name" value="EPILEPSY HOLOPROSENCEPHALY CANDIDATE 1/TMEM1"/>
    <property type="match status" value="1"/>
</dbReference>
<feature type="domain" description="TRAPPC10/Trs130 C-terminal" evidence="1">
    <location>
        <begin position="1035"/>
        <end position="1096"/>
    </location>
</feature>
<dbReference type="GO" id="GO:0006891">
    <property type="term" value="P:intra-Golgi vesicle-mediated transport"/>
    <property type="evidence" value="ECO:0007669"/>
    <property type="project" value="TreeGrafter"/>
</dbReference>
<dbReference type="EMBL" id="FQNF01000063">
    <property type="protein sequence ID" value="SGZ40768.1"/>
    <property type="molecule type" value="Genomic_DNA"/>
</dbReference>
<dbReference type="InterPro" id="IPR056916">
    <property type="entry name" value="NTS_TR130"/>
</dbReference>
<dbReference type="AlphaFoldDB" id="A0A1L0B2S3"/>
<dbReference type="PANTHER" id="PTHR13251:SF3">
    <property type="entry name" value="TRAFFICKING PROTEIN PARTICLE COMPLEX SUBUNIT 10"/>
    <property type="match status" value="1"/>
</dbReference>
<dbReference type="Proteomes" id="UP000183365">
    <property type="component" value="Unassembled WGS sequence"/>
</dbReference>
<name>A0A1L0B2S3_9ASCO</name>
<dbReference type="OrthoDB" id="10256906at2759"/>
<dbReference type="VEuPathDB" id="FungiDB:HGUI_02968"/>
<evidence type="ECO:0008006" key="5">
    <source>
        <dbReference type="Google" id="ProtNLM"/>
    </source>
</evidence>
<dbReference type="InterPro" id="IPR045126">
    <property type="entry name" value="TRAPPC10/Trs130"/>
</dbReference>
<gene>
    <name evidence="3" type="ORF">HGUI_02968</name>
</gene>
<dbReference type="GO" id="GO:0005829">
    <property type="term" value="C:cytosol"/>
    <property type="evidence" value="ECO:0007669"/>
    <property type="project" value="GOC"/>
</dbReference>